<sequence length="38" mass="4559">MHHWGSITFLLLFESFTDVCHGVAIGLFLYECEYLYRF</sequence>
<feature type="transmembrane region" description="Helical" evidence="1">
    <location>
        <begin position="6"/>
        <end position="30"/>
    </location>
</feature>
<protein>
    <submittedName>
        <fullName evidence="2">Uncharacterized protein</fullName>
    </submittedName>
</protein>
<gene>
    <name evidence="2" type="ORF">M23134_05602</name>
</gene>
<organism evidence="2 3">
    <name type="scientific">Microscilla marina ATCC 23134</name>
    <dbReference type="NCBI Taxonomy" id="313606"/>
    <lineage>
        <taxon>Bacteria</taxon>
        <taxon>Pseudomonadati</taxon>
        <taxon>Bacteroidota</taxon>
        <taxon>Cytophagia</taxon>
        <taxon>Cytophagales</taxon>
        <taxon>Microscillaceae</taxon>
        <taxon>Microscilla</taxon>
    </lineage>
</organism>
<keyword evidence="1" id="KW-0812">Transmembrane</keyword>
<accession>A1ZI62</accession>
<evidence type="ECO:0000256" key="1">
    <source>
        <dbReference type="SAM" id="Phobius"/>
    </source>
</evidence>
<keyword evidence="1" id="KW-0472">Membrane</keyword>
<evidence type="ECO:0000313" key="2">
    <source>
        <dbReference type="EMBL" id="EAY29730.1"/>
    </source>
</evidence>
<comment type="caution">
    <text evidence="2">The sequence shown here is derived from an EMBL/GenBank/DDBJ whole genome shotgun (WGS) entry which is preliminary data.</text>
</comment>
<reference evidence="2 3" key="1">
    <citation type="submission" date="2007-01" db="EMBL/GenBank/DDBJ databases">
        <authorList>
            <person name="Haygood M."/>
            <person name="Podell S."/>
            <person name="Anderson C."/>
            <person name="Hopkinson B."/>
            <person name="Roe K."/>
            <person name="Barbeau K."/>
            <person name="Gaasterland T."/>
            <person name="Ferriera S."/>
            <person name="Johnson J."/>
            <person name="Kravitz S."/>
            <person name="Beeson K."/>
            <person name="Sutton G."/>
            <person name="Rogers Y.-H."/>
            <person name="Friedman R."/>
            <person name="Frazier M."/>
            <person name="Venter J.C."/>
        </authorList>
    </citation>
    <scope>NUCLEOTIDE SEQUENCE [LARGE SCALE GENOMIC DNA]</scope>
    <source>
        <strain evidence="2 3">ATCC 23134</strain>
    </source>
</reference>
<dbReference type="EMBL" id="AAWS01000009">
    <property type="protein sequence ID" value="EAY29730.1"/>
    <property type="molecule type" value="Genomic_DNA"/>
</dbReference>
<dbReference type="Proteomes" id="UP000004095">
    <property type="component" value="Unassembled WGS sequence"/>
</dbReference>
<keyword evidence="3" id="KW-1185">Reference proteome</keyword>
<evidence type="ECO:0000313" key="3">
    <source>
        <dbReference type="Proteomes" id="UP000004095"/>
    </source>
</evidence>
<proteinExistence type="predicted"/>
<name>A1ZI62_MICM2</name>
<keyword evidence="1" id="KW-1133">Transmembrane helix</keyword>
<dbReference type="AlphaFoldDB" id="A1ZI62"/>